<comment type="caution">
    <text evidence="1">The sequence shown here is derived from an EMBL/GenBank/DDBJ whole genome shotgun (WGS) entry which is preliminary data.</text>
</comment>
<proteinExistence type="predicted"/>
<organism evidence="1 2">
    <name type="scientific">Teichococcus globiformis</name>
    <dbReference type="NCBI Taxonomy" id="2307229"/>
    <lineage>
        <taxon>Bacteria</taxon>
        <taxon>Pseudomonadati</taxon>
        <taxon>Pseudomonadota</taxon>
        <taxon>Alphaproteobacteria</taxon>
        <taxon>Acetobacterales</taxon>
        <taxon>Roseomonadaceae</taxon>
        <taxon>Roseomonas</taxon>
    </lineage>
</organism>
<keyword evidence="2" id="KW-1185">Reference proteome</keyword>
<dbReference type="EMBL" id="JBHRTN010000011">
    <property type="protein sequence ID" value="MFC3125960.1"/>
    <property type="molecule type" value="Genomic_DNA"/>
</dbReference>
<evidence type="ECO:0000313" key="2">
    <source>
        <dbReference type="Proteomes" id="UP001595593"/>
    </source>
</evidence>
<reference evidence="2" key="1">
    <citation type="journal article" date="2019" name="Int. J. Syst. Evol. Microbiol.">
        <title>The Global Catalogue of Microorganisms (GCM) 10K type strain sequencing project: providing services to taxonomists for standard genome sequencing and annotation.</title>
        <authorList>
            <consortium name="The Broad Institute Genomics Platform"/>
            <consortium name="The Broad Institute Genome Sequencing Center for Infectious Disease"/>
            <person name="Wu L."/>
            <person name="Ma J."/>
        </authorList>
    </citation>
    <scope>NUCLEOTIDE SEQUENCE [LARGE SCALE GENOMIC DNA]</scope>
    <source>
        <strain evidence="2">KCTC 52094</strain>
    </source>
</reference>
<accession>A0ABV7G3F1</accession>
<protein>
    <submittedName>
        <fullName evidence="1">Uncharacterized protein</fullName>
    </submittedName>
</protein>
<dbReference type="Proteomes" id="UP001595593">
    <property type="component" value="Unassembled WGS sequence"/>
</dbReference>
<sequence>MALQASADFSSAVLDITQAMLDDIPSRGDVREMEGAYLRISVIHGVCVEIEPMLDKDGLVPSAILNGLVIRCLIPKGIDLENLRDSLQGGDAGRLVRAVLSGHQVELTHQGGKGWLSRRAEFARLELLNVLWRLGEMPRRHRSLELSVPLLGLPVASMQAEGIGAAF</sequence>
<evidence type="ECO:0000313" key="1">
    <source>
        <dbReference type="EMBL" id="MFC3125960.1"/>
    </source>
</evidence>
<name>A0ABV7G3F1_9PROT</name>
<dbReference type="RefSeq" id="WP_379597014.1">
    <property type="nucleotide sequence ID" value="NZ_JBHRTN010000011.1"/>
</dbReference>
<gene>
    <name evidence="1" type="ORF">ACFOD4_12900</name>
</gene>